<sequence length="77" mass="8492">MKLKYKSNLACFVLKTKTFIYGTLVDHDYFTGQPFGSSKPQNVRGMDHPSTAIQNVREEKGKNAVLLLDNGDAAQGS</sequence>
<reference evidence="1 2" key="1">
    <citation type="submission" date="2013-04" db="EMBL/GenBank/DDBJ databases">
        <title>The Genome Sequence of Propionimicrobium lymphophilum ACS-093-V-SCH5.</title>
        <authorList>
            <consortium name="The Broad Institute Genomics Platform"/>
            <person name="Earl A."/>
            <person name="Ward D."/>
            <person name="Feldgarden M."/>
            <person name="Gevers D."/>
            <person name="Saerens B."/>
            <person name="Vaneechoutte M."/>
            <person name="Walker B."/>
            <person name="Young S."/>
            <person name="Zeng Q."/>
            <person name="Gargeya S."/>
            <person name="Fitzgerald M."/>
            <person name="Haas B."/>
            <person name="Abouelleil A."/>
            <person name="Allen A.W."/>
            <person name="Alvarado L."/>
            <person name="Arachchi H.M."/>
            <person name="Berlin A.M."/>
            <person name="Chapman S.B."/>
            <person name="Gainer-Dewar J."/>
            <person name="Goldberg J."/>
            <person name="Griggs A."/>
            <person name="Gujja S."/>
            <person name="Hansen M."/>
            <person name="Howarth C."/>
            <person name="Imamovic A."/>
            <person name="Ireland A."/>
            <person name="Larimer J."/>
            <person name="McCowan C."/>
            <person name="Murphy C."/>
            <person name="Pearson M."/>
            <person name="Poon T.W."/>
            <person name="Priest M."/>
            <person name="Roberts A."/>
            <person name="Saif S."/>
            <person name="Shea T."/>
            <person name="Sisk P."/>
            <person name="Sykes S."/>
            <person name="Wortman J."/>
            <person name="Nusbaum C."/>
            <person name="Birren B."/>
        </authorList>
    </citation>
    <scope>NUCLEOTIDE SEQUENCE [LARGE SCALE GENOMIC DNA]</scope>
    <source>
        <strain evidence="1 2">ACS-093-V-SCH5</strain>
    </source>
</reference>
<dbReference type="AlphaFoldDB" id="S2X0L5"/>
<dbReference type="SUPFAM" id="SSF56300">
    <property type="entry name" value="Metallo-dependent phosphatases"/>
    <property type="match status" value="1"/>
</dbReference>
<comment type="caution">
    <text evidence="1">The sequence shown here is derived from an EMBL/GenBank/DDBJ whole genome shotgun (WGS) entry which is preliminary data.</text>
</comment>
<proteinExistence type="predicted"/>
<dbReference type="STRING" id="883161.HMPREF9306_00308"/>
<evidence type="ECO:0000313" key="2">
    <source>
        <dbReference type="Proteomes" id="UP000014417"/>
    </source>
</evidence>
<dbReference type="InterPro" id="IPR029052">
    <property type="entry name" value="Metallo-depent_PP-like"/>
</dbReference>
<organism evidence="1 2">
    <name type="scientific">Propionimicrobium lymphophilum ACS-093-V-SCH5</name>
    <dbReference type="NCBI Taxonomy" id="883161"/>
    <lineage>
        <taxon>Bacteria</taxon>
        <taxon>Bacillati</taxon>
        <taxon>Actinomycetota</taxon>
        <taxon>Actinomycetes</taxon>
        <taxon>Propionibacteriales</taxon>
        <taxon>Propionibacteriaceae</taxon>
        <taxon>Propionimicrobium</taxon>
    </lineage>
</organism>
<accession>S2X0L5</accession>
<dbReference type="Proteomes" id="UP000014417">
    <property type="component" value="Unassembled WGS sequence"/>
</dbReference>
<name>S2X0L5_9ACTN</name>
<protein>
    <submittedName>
        <fullName evidence="1">Uncharacterized protein</fullName>
    </submittedName>
</protein>
<dbReference type="HOGENOM" id="CLU_2635197_0_0_11"/>
<evidence type="ECO:0000313" key="1">
    <source>
        <dbReference type="EMBL" id="EPD33554.1"/>
    </source>
</evidence>
<dbReference type="EMBL" id="AGZR01000004">
    <property type="protein sequence ID" value="EPD33554.1"/>
    <property type="molecule type" value="Genomic_DNA"/>
</dbReference>
<keyword evidence="2" id="KW-1185">Reference proteome</keyword>
<gene>
    <name evidence="1" type="ORF">HMPREF9306_00308</name>
</gene>